<dbReference type="SUPFAM" id="SSF55287">
    <property type="entry name" value="RPB5-like RNA polymerase subunit"/>
    <property type="match status" value="1"/>
</dbReference>
<dbReference type="InterPro" id="IPR000783">
    <property type="entry name" value="RNA_pol_subH/Rpb5_C"/>
</dbReference>
<dbReference type="AlphaFoldDB" id="A0A0C4W2P0"/>
<accession>A0A0C4W2P0</accession>
<evidence type="ECO:0000256" key="3">
    <source>
        <dbReference type="ARBA" id="ARBA00025765"/>
    </source>
</evidence>
<keyword evidence="2" id="KW-0539">Nucleus</keyword>
<dbReference type="GO" id="GO:0042797">
    <property type="term" value="P:tRNA transcription by RNA polymerase III"/>
    <property type="evidence" value="ECO:0007669"/>
    <property type="project" value="TreeGrafter"/>
</dbReference>
<dbReference type="InterPro" id="IPR036710">
    <property type="entry name" value="RNA_pol_Rpb5_N_sf"/>
</dbReference>
<dbReference type="Pfam" id="PF01191">
    <property type="entry name" value="RNA_pol_Rpb5_C"/>
    <property type="match status" value="1"/>
</dbReference>
<evidence type="ECO:0000259" key="4">
    <source>
        <dbReference type="Pfam" id="PF01191"/>
    </source>
</evidence>
<dbReference type="FunFam" id="3.40.1340.10:FF:000001">
    <property type="entry name" value="DNA-directed RNA polymerases I, II, and III subunit RPABC1"/>
    <property type="match status" value="1"/>
</dbReference>
<comment type="subcellular location">
    <subcellularLocation>
        <location evidence="1">Nucleus</location>
    </subcellularLocation>
</comment>
<dbReference type="PANTHER" id="PTHR10535:SF2">
    <property type="entry name" value="DNA-DIRECTED RNA POLYMERASE V SUBUNIT 5A"/>
    <property type="match status" value="1"/>
</dbReference>
<dbReference type="GO" id="GO:0003677">
    <property type="term" value="F:DNA binding"/>
    <property type="evidence" value="ECO:0007669"/>
    <property type="project" value="InterPro"/>
</dbReference>
<dbReference type="PANTHER" id="PTHR10535">
    <property type="entry name" value="DNA-DIRECTED RNA POLYMERASES I, II, AND III SUBUNIT RPABC1"/>
    <property type="match status" value="1"/>
</dbReference>
<dbReference type="InterPro" id="IPR035913">
    <property type="entry name" value="RPB5-like_sf"/>
</dbReference>
<evidence type="ECO:0000313" key="6">
    <source>
        <dbReference type="EMBL" id="AJA90766.1"/>
    </source>
</evidence>
<gene>
    <name evidence="6" type="primary">NRPE5</name>
</gene>
<organism evidence="6">
    <name type="scientific">Ephedra trifurca</name>
    <dbReference type="NCBI Taxonomy" id="39583"/>
    <lineage>
        <taxon>Eukaryota</taxon>
        <taxon>Viridiplantae</taxon>
        <taxon>Streptophyta</taxon>
        <taxon>Embryophyta</taxon>
        <taxon>Tracheophyta</taxon>
        <taxon>Spermatophyta</taxon>
        <taxon>Gnetopsida</taxon>
        <taxon>Gnetidae</taxon>
        <taxon>Ephedrales</taxon>
        <taxon>Ephedraceae</taxon>
        <taxon>Ephedra</taxon>
    </lineage>
</organism>
<feature type="domain" description="RNA polymerase subunit H/Rpb5 C-terminal" evidence="4">
    <location>
        <begin position="145"/>
        <end position="216"/>
    </location>
</feature>
<evidence type="ECO:0000256" key="2">
    <source>
        <dbReference type="ARBA" id="ARBA00023242"/>
    </source>
</evidence>
<proteinExistence type="evidence at transcript level"/>
<dbReference type="SUPFAM" id="SSF53036">
    <property type="entry name" value="Eukaryotic RPB5 N-terminal domain"/>
    <property type="match status" value="1"/>
</dbReference>
<sequence length="217" mass="25080">MGSCLEMFMDKGDPESHRLFKVRRTLLQMLDDRGFYVSDTDLNMPLDQFRGIFGNRPARENLRIITQKRSDPSYKISVAFSQKTGKEKLGISDLRYFLSSALPEGIRHAILIVPEKVTSQAKKAVKEISGDFLVEMFEETDLLLNITQHALIPEHEILSEEEKKTLLKKYSVMEHQLPRMLESDPLAKYYGLRRGKVIKLVYSGDVTGDQTTYRYIW</sequence>
<dbReference type="EMBL" id="KJ473674">
    <property type="protein sequence ID" value="AJA90766.1"/>
    <property type="molecule type" value="mRNA"/>
</dbReference>
<dbReference type="GO" id="GO:0006362">
    <property type="term" value="P:transcription elongation by RNA polymerase I"/>
    <property type="evidence" value="ECO:0007669"/>
    <property type="project" value="TreeGrafter"/>
</dbReference>
<name>A0A0C4W2P0_9SPER</name>
<dbReference type="Pfam" id="PF03871">
    <property type="entry name" value="RNA_pol_Rpb5_N"/>
    <property type="match status" value="1"/>
</dbReference>
<dbReference type="InterPro" id="IPR014381">
    <property type="entry name" value="Arch_Rpo5/euc_Rpb5"/>
</dbReference>
<reference evidence="6" key="1">
    <citation type="journal article" date="2015" name="Mol. Biol. Evol.">
        <title>Ancient Origin and Recent Innovations of RNA Polymerase IV and V.</title>
        <authorList>
            <person name="Huang Y."/>
            <person name="Kendall T."/>
            <person name="Forsythe E.S."/>
            <person name="Dorantes-Acosta A."/>
            <person name="Li S."/>
            <person name="Caballero-Perez J."/>
            <person name="Chen X."/>
            <person name="Arteaga-Vazquez M."/>
            <person name="Beilstein M.A."/>
            <person name="Mosher R.A."/>
        </authorList>
    </citation>
    <scope>NUCLEOTIDE SEQUENCE</scope>
</reference>
<keyword evidence="6" id="KW-0804">Transcription</keyword>
<dbReference type="PIRSF" id="PIRSF000747">
    <property type="entry name" value="RPB5"/>
    <property type="match status" value="1"/>
</dbReference>
<evidence type="ECO:0000259" key="5">
    <source>
        <dbReference type="Pfam" id="PF03871"/>
    </source>
</evidence>
<keyword evidence="6" id="KW-0240">DNA-directed RNA polymerase</keyword>
<evidence type="ECO:0000256" key="1">
    <source>
        <dbReference type="ARBA" id="ARBA00004123"/>
    </source>
</evidence>
<protein>
    <submittedName>
        <fullName evidence="6">DNA-directed RNA polymerase IV fifth largest subunit</fullName>
    </submittedName>
</protein>
<dbReference type="Gene3D" id="3.90.940.20">
    <property type="entry name" value="RPB5-like RNA polymerase subunit"/>
    <property type="match status" value="1"/>
</dbReference>
<comment type="similarity">
    <text evidence="3">Belongs to the archaeal Rpo5/eukaryotic RPB5 RNA polymerase subunit family.</text>
</comment>
<feature type="domain" description="RNA polymerase Rpb5 N-terminal" evidence="5">
    <location>
        <begin position="14"/>
        <end position="98"/>
    </location>
</feature>
<dbReference type="FunFam" id="3.90.940.20:FF:000001">
    <property type="entry name" value="DNA-directed RNA polymerases I, II, and III subunit RPABC1"/>
    <property type="match status" value="1"/>
</dbReference>
<dbReference type="GO" id="GO:0055029">
    <property type="term" value="C:nuclear DNA-directed RNA polymerase complex"/>
    <property type="evidence" value="ECO:0007669"/>
    <property type="project" value="UniProtKB-ARBA"/>
</dbReference>
<dbReference type="HAMAP" id="MF_00025">
    <property type="entry name" value="RNApol_Rpo5_RPB5"/>
    <property type="match status" value="1"/>
</dbReference>
<dbReference type="GO" id="GO:0003899">
    <property type="term" value="F:DNA-directed RNA polymerase activity"/>
    <property type="evidence" value="ECO:0007669"/>
    <property type="project" value="InterPro"/>
</dbReference>
<dbReference type="Gene3D" id="3.40.1340.10">
    <property type="entry name" value="RNA polymerase, Rpb5, N-terminal domain"/>
    <property type="match status" value="1"/>
</dbReference>
<dbReference type="GO" id="GO:0006366">
    <property type="term" value="P:transcription by RNA polymerase II"/>
    <property type="evidence" value="ECO:0007669"/>
    <property type="project" value="TreeGrafter"/>
</dbReference>
<dbReference type="InterPro" id="IPR005571">
    <property type="entry name" value="RNA_pol_Rpb5_N"/>
</dbReference>